<evidence type="ECO:0000256" key="2">
    <source>
        <dbReference type="ARBA" id="ARBA00009677"/>
    </source>
</evidence>
<evidence type="ECO:0000256" key="4">
    <source>
        <dbReference type="ARBA" id="ARBA00023143"/>
    </source>
</evidence>
<gene>
    <name evidence="8" type="primary">flgB</name>
    <name evidence="8" type="ORF">U7230_05410</name>
</gene>
<comment type="function">
    <text evidence="5 6">Structural component of flagellum, the bacterial motility apparatus. Part of the rod structure of flagellar basal body.</text>
</comment>
<keyword evidence="8" id="KW-0969">Cilium</keyword>
<dbReference type="PIRSF" id="PIRSF002889">
    <property type="entry name" value="Rod_FlgB"/>
    <property type="match status" value="1"/>
</dbReference>
<comment type="subcellular location">
    <subcellularLocation>
        <location evidence="1 6">Bacterial flagellum basal body</location>
    </subcellularLocation>
</comment>
<proteinExistence type="inferred from homology"/>
<protein>
    <recommendedName>
        <fullName evidence="3 6">Flagellar basal body rod protein FlgB</fullName>
    </recommendedName>
</protein>
<organism evidence="8 9">
    <name type="scientific">Carboxydichorda subterranea</name>
    <dbReference type="NCBI Taxonomy" id="3109565"/>
    <lineage>
        <taxon>Bacteria</taxon>
        <taxon>Bacillati</taxon>
        <taxon>Bacillota</taxon>
        <taxon>Limnochordia</taxon>
        <taxon>Limnochordales</taxon>
        <taxon>Geochordaceae</taxon>
        <taxon>Carboxydichorda</taxon>
    </lineage>
</organism>
<keyword evidence="8" id="KW-0282">Flagellum</keyword>
<evidence type="ECO:0000313" key="9">
    <source>
        <dbReference type="Proteomes" id="UP001332192"/>
    </source>
</evidence>
<dbReference type="Pfam" id="PF00460">
    <property type="entry name" value="Flg_bb_rod"/>
    <property type="match status" value="1"/>
</dbReference>
<evidence type="ECO:0000256" key="1">
    <source>
        <dbReference type="ARBA" id="ARBA00004117"/>
    </source>
</evidence>
<evidence type="ECO:0000256" key="3">
    <source>
        <dbReference type="ARBA" id="ARBA00014376"/>
    </source>
</evidence>
<evidence type="ECO:0000256" key="6">
    <source>
        <dbReference type="PIRNR" id="PIRNR002889"/>
    </source>
</evidence>
<evidence type="ECO:0000256" key="5">
    <source>
        <dbReference type="ARBA" id="ARBA00024934"/>
    </source>
</evidence>
<dbReference type="Proteomes" id="UP001332192">
    <property type="component" value="Chromosome"/>
</dbReference>
<evidence type="ECO:0000259" key="7">
    <source>
        <dbReference type="Pfam" id="PF00460"/>
    </source>
</evidence>
<name>A0ABZ1C0B3_9FIRM</name>
<accession>A0ABZ1C0B3</accession>
<keyword evidence="4 6" id="KW-0975">Bacterial flagellum</keyword>
<feature type="domain" description="Flagellar basal body rod protein N-terminal" evidence="7">
    <location>
        <begin position="16"/>
        <end position="42"/>
    </location>
</feature>
<evidence type="ECO:0000313" key="8">
    <source>
        <dbReference type="EMBL" id="WRP18443.1"/>
    </source>
</evidence>
<comment type="similarity">
    <text evidence="2 6">Belongs to the flagella basal body rod proteins family.</text>
</comment>
<dbReference type="RefSeq" id="WP_324717716.1">
    <property type="nucleotide sequence ID" value="NZ_CP141615.1"/>
</dbReference>
<dbReference type="NCBIfam" id="TIGR01396">
    <property type="entry name" value="FlgB"/>
    <property type="match status" value="1"/>
</dbReference>
<dbReference type="PANTHER" id="PTHR30435:SF12">
    <property type="entry name" value="FLAGELLAR BASAL BODY ROD PROTEIN FLGB"/>
    <property type="match status" value="1"/>
</dbReference>
<dbReference type="PANTHER" id="PTHR30435">
    <property type="entry name" value="FLAGELLAR PROTEIN"/>
    <property type="match status" value="1"/>
</dbReference>
<dbReference type="EMBL" id="CP141615">
    <property type="protein sequence ID" value="WRP18443.1"/>
    <property type="molecule type" value="Genomic_DNA"/>
</dbReference>
<keyword evidence="8" id="KW-0966">Cell projection</keyword>
<comment type="subunit">
    <text evidence="6">The basal body constitutes a major portion of the flagellar organelle and consists of a number of rings mounted on a central rod.</text>
</comment>
<reference evidence="8 9" key="1">
    <citation type="journal article" date="2024" name="Front. Microbiol.">
        <title>Novel thermophilic genera Geochorda gen. nov. and Carboxydochorda gen. nov. from the deep terrestrial subsurface reveal the ecophysiological diversity in the class Limnochordia.</title>
        <authorList>
            <person name="Karnachuk O.V."/>
            <person name="Lukina A.P."/>
            <person name="Avakyan M.R."/>
            <person name="Kadnikov V.V."/>
            <person name="Begmatov S."/>
            <person name="Beletsky A.V."/>
            <person name="Vlasova K.G."/>
            <person name="Novikov A.A."/>
            <person name="Shcherbakova V.A."/>
            <person name="Mardanov A.V."/>
            <person name="Ravin N.V."/>
        </authorList>
    </citation>
    <scope>NUCLEOTIDE SEQUENCE [LARGE SCALE GENOMIC DNA]</scope>
    <source>
        <strain evidence="8 9">L945</strain>
    </source>
</reference>
<dbReference type="InterPro" id="IPR006300">
    <property type="entry name" value="FlgB"/>
</dbReference>
<sequence>MEGTGFLWGPVERDLSNALDAASLRQRVIAHNLANVETPRYRRFDVVFEEALAAQQAREARIKVKLTRTHPAHLSGAPVQVVTPSVERDTTSIVRNDRSNVDVDREMAALAKNSLFYRSLTRVMGSRLMALRTAITEGRR</sequence>
<dbReference type="InterPro" id="IPR001444">
    <property type="entry name" value="Flag_bb_rod_N"/>
</dbReference>
<keyword evidence="9" id="KW-1185">Reference proteome</keyword>